<comment type="subcellular location">
    <subcellularLocation>
        <location evidence="1">Cell inner membrane</location>
        <topology evidence="1">Multi-pass membrane protein</topology>
    </subcellularLocation>
</comment>
<dbReference type="Proteomes" id="UP001165498">
    <property type="component" value="Unassembled WGS sequence"/>
</dbReference>
<feature type="transmembrane region" description="Helical" evidence="10">
    <location>
        <begin position="238"/>
        <end position="263"/>
    </location>
</feature>
<feature type="transmembrane region" description="Helical" evidence="10">
    <location>
        <begin position="349"/>
        <end position="372"/>
    </location>
</feature>
<sequence length="458" mass="48743">MQDLTKGSIPQHLLRMAAPIAIGMLFQMLYVLIDLYFVARLGDTAVAGVGAAGNVQFIVMALTQVLGVGTMALIAHAVGRKDQADANLVFNQSLLIAAACALLTLAGGYFAADHYIGLLAADAQTTAAGLDYLHAFLPGMALQFAMVSMGSALRGTGIAKPTMVIQVLTVVINALLAPVLIAGWGTGVAFGVAGAGWASSIAVAAGVAMSAWYFLRLEHYVGFDLRLLRPRLAVWKRIFAIGLPPGGEFALMFVYMGVMYWLIRHFGAAAQAGFGIGSRVMQAIFLPAMAIAFATAPVAGQNVGAGLGERVRSTFHAAVGISAVIMFGLTLFCQWQPQLLIRLFTQEPAVIDVAAGFLLVISWNFVASGLIFSASGMFQALGNTLPGLFSTATRLVTFVLPALWLSRQPGFELRQLWWLSVTTMTLQAALCWFLVQREFRRRLSRLVPRAAAGDSAPA</sequence>
<comment type="caution">
    <text evidence="11">The sequence shown here is derived from an EMBL/GenBank/DDBJ whole genome shotgun (WGS) entry which is preliminary data.</text>
</comment>
<keyword evidence="5 10" id="KW-0812">Transmembrane</keyword>
<keyword evidence="6 10" id="KW-1133">Transmembrane helix</keyword>
<keyword evidence="4" id="KW-1003">Cell membrane</keyword>
<dbReference type="RefSeq" id="WP_255913546.1">
    <property type="nucleotide sequence ID" value="NZ_JANFQO010000006.1"/>
</dbReference>
<dbReference type="InterPro" id="IPR048279">
    <property type="entry name" value="MdtK-like"/>
</dbReference>
<dbReference type="PIRSF" id="PIRSF006603">
    <property type="entry name" value="DinF"/>
    <property type="match status" value="1"/>
</dbReference>
<feature type="transmembrane region" description="Helical" evidence="10">
    <location>
        <begin position="315"/>
        <end position="337"/>
    </location>
</feature>
<gene>
    <name evidence="11" type="ORF">NM961_08085</name>
</gene>
<feature type="transmembrane region" description="Helical" evidence="10">
    <location>
        <begin position="384"/>
        <end position="404"/>
    </location>
</feature>
<evidence type="ECO:0000256" key="5">
    <source>
        <dbReference type="ARBA" id="ARBA00022692"/>
    </source>
</evidence>
<feature type="transmembrane region" description="Helical" evidence="10">
    <location>
        <begin position="57"/>
        <end position="78"/>
    </location>
</feature>
<evidence type="ECO:0000256" key="3">
    <source>
        <dbReference type="ARBA" id="ARBA00022449"/>
    </source>
</evidence>
<feature type="transmembrane region" description="Helical" evidence="10">
    <location>
        <begin position="90"/>
        <end position="112"/>
    </location>
</feature>
<feature type="transmembrane region" description="Helical" evidence="10">
    <location>
        <begin position="197"/>
        <end position="217"/>
    </location>
</feature>
<protein>
    <recommendedName>
        <fullName evidence="9">Multidrug-efflux transporter</fullName>
    </recommendedName>
</protein>
<proteinExistence type="predicted"/>
<evidence type="ECO:0000256" key="8">
    <source>
        <dbReference type="ARBA" id="ARBA00023136"/>
    </source>
</evidence>
<dbReference type="PANTHER" id="PTHR43298">
    <property type="entry name" value="MULTIDRUG RESISTANCE PROTEIN NORM-RELATED"/>
    <property type="match status" value="1"/>
</dbReference>
<keyword evidence="12" id="KW-1185">Reference proteome</keyword>
<feature type="transmembrane region" description="Helical" evidence="10">
    <location>
        <begin position="416"/>
        <end position="435"/>
    </location>
</feature>
<evidence type="ECO:0000313" key="11">
    <source>
        <dbReference type="EMBL" id="MCQ4164668.1"/>
    </source>
</evidence>
<dbReference type="InterPro" id="IPR050222">
    <property type="entry name" value="MATE_MdtK"/>
</dbReference>
<reference evidence="11" key="1">
    <citation type="submission" date="2022-07" db="EMBL/GenBank/DDBJ databases">
        <title>Tahibacter sp., a new gammaproteobacterium isolated from the silt sample collected at pig farm.</title>
        <authorList>
            <person name="Chen H."/>
        </authorList>
    </citation>
    <scope>NUCLEOTIDE SEQUENCE</scope>
    <source>
        <strain evidence="11">P2K</strain>
    </source>
</reference>
<evidence type="ECO:0000313" key="12">
    <source>
        <dbReference type="Proteomes" id="UP001165498"/>
    </source>
</evidence>
<keyword evidence="7" id="KW-0406">Ion transport</keyword>
<dbReference type="Pfam" id="PF01554">
    <property type="entry name" value="MatE"/>
    <property type="match status" value="2"/>
</dbReference>
<dbReference type="PANTHER" id="PTHR43298:SF2">
    <property type="entry name" value="FMN_FAD EXPORTER YEEO-RELATED"/>
    <property type="match status" value="1"/>
</dbReference>
<feature type="transmembrane region" description="Helical" evidence="10">
    <location>
        <begin position="132"/>
        <end position="153"/>
    </location>
</feature>
<dbReference type="InterPro" id="IPR002528">
    <property type="entry name" value="MATE_fam"/>
</dbReference>
<evidence type="ECO:0000256" key="4">
    <source>
        <dbReference type="ARBA" id="ARBA00022475"/>
    </source>
</evidence>
<name>A0ABT1QQU1_9GAMM</name>
<accession>A0ABT1QQU1</accession>
<evidence type="ECO:0000256" key="9">
    <source>
        <dbReference type="ARBA" id="ARBA00031636"/>
    </source>
</evidence>
<evidence type="ECO:0000256" key="6">
    <source>
        <dbReference type="ARBA" id="ARBA00022989"/>
    </source>
</evidence>
<dbReference type="EMBL" id="JANFQO010000006">
    <property type="protein sequence ID" value="MCQ4164668.1"/>
    <property type="molecule type" value="Genomic_DNA"/>
</dbReference>
<keyword evidence="2" id="KW-0813">Transport</keyword>
<dbReference type="CDD" id="cd13141">
    <property type="entry name" value="MATE_like_13"/>
    <property type="match status" value="1"/>
</dbReference>
<keyword evidence="3" id="KW-0050">Antiport</keyword>
<dbReference type="NCBIfam" id="TIGR00797">
    <property type="entry name" value="matE"/>
    <property type="match status" value="1"/>
</dbReference>
<organism evidence="11 12">
    <name type="scientific">Tahibacter harae</name>
    <dbReference type="NCBI Taxonomy" id="2963937"/>
    <lineage>
        <taxon>Bacteria</taxon>
        <taxon>Pseudomonadati</taxon>
        <taxon>Pseudomonadota</taxon>
        <taxon>Gammaproteobacteria</taxon>
        <taxon>Lysobacterales</taxon>
        <taxon>Rhodanobacteraceae</taxon>
        <taxon>Tahibacter</taxon>
    </lineage>
</organism>
<feature type="transmembrane region" description="Helical" evidence="10">
    <location>
        <begin position="283"/>
        <end position="303"/>
    </location>
</feature>
<keyword evidence="8 10" id="KW-0472">Membrane</keyword>
<evidence type="ECO:0000256" key="1">
    <source>
        <dbReference type="ARBA" id="ARBA00004429"/>
    </source>
</evidence>
<feature type="transmembrane region" description="Helical" evidence="10">
    <location>
        <begin position="12"/>
        <end position="37"/>
    </location>
</feature>
<evidence type="ECO:0000256" key="7">
    <source>
        <dbReference type="ARBA" id="ARBA00023065"/>
    </source>
</evidence>
<evidence type="ECO:0000256" key="2">
    <source>
        <dbReference type="ARBA" id="ARBA00022448"/>
    </source>
</evidence>
<feature type="transmembrane region" description="Helical" evidence="10">
    <location>
        <begin position="165"/>
        <end position="185"/>
    </location>
</feature>
<evidence type="ECO:0000256" key="10">
    <source>
        <dbReference type="SAM" id="Phobius"/>
    </source>
</evidence>